<protein>
    <submittedName>
        <fullName evidence="12">Chloride channel protein</fullName>
    </submittedName>
</protein>
<dbReference type="InterPro" id="IPR001807">
    <property type="entry name" value="ClC"/>
</dbReference>
<evidence type="ECO:0000256" key="9">
    <source>
        <dbReference type="SAM" id="MobiDB-lite"/>
    </source>
</evidence>
<dbReference type="SUPFAM" id="SSF54631">
    <property type="entry name" value="CBS-domain pair"/>
    <property type="match status" value="1"/>
</dbReference>
<dbReference type="GO" id="GO:0005886">
    <property type="term" value="C:plasma membrane"/>
    <property type="evidence" value="ECO:0007669"/>
    <property type="project" value="TreeGrafter"/>
</dbReference>
<evidence type="ECO:0000256" key="10">
    <source>
        <dbReference type="SAM" id="Phobius"/>
    </source>
</evidence>
<dbReference type="InterPro" id="IPR014743">
    <property type="entry name" value="Cl-channel_core"/>
</dbReference>
<keyword evidence="7 10" id="KW-0472">Membrane</keyword>
<evidence type="ECO:0000313" key="11">
    <source>
        <dbReference type="Proteomes" id="UP000492821"/>
    </source>
</evidence>
<evidence type="ECO:0000256" key="4">
    <source>
        <dbReference type="ARBA" id="ARBA00022737"/>
    </source>
</evidence>
<feature type="compositionally biased region" description="Low complexity" evidence="9">
    <location>
        <begin position="688"/>
        <end position="705"/>
    </location>
</feature>
<dbReference type="InterPro" id="IPR050970">
    <property type="entry name" value="Cl_channel_volt-gated"/>
</dbReference>
<feature type="transmembrane region" description="Helical" evidence="10">
    <location>
        <begin position="160"/>
        <end position="178"/>
    </location>
</feature>
<dbReference type="PRINTS" id="PR00762">
    <property type="entry name" value="CLCHANNEL"/>
</dbReference>
<sequence>MSSDERQASEPFLRAGISPTSRTSSRRSSLASATMKTLKKIGNFPEMAAEEGDEYVFDIRQQVWRTREKAQPRAEPDSASRKGAVSRKPSKFEFFLAKTNLIKPKSKNRAPSAFADWVLLALLGTLMALISFAMDIVIHTLHHSRDTLMHVLDGQWGPSLVTWTAYGVILVTGAAVYCRKLGPQAVGSGIPEMKTIIRGVMLKEYLTLKTLIAKLIGLTLTLSSGAPVGKEGPFVHIGSALARQLSRIGSSINGVYGNESRRSEMLAAGCAVGVACTFSSPVGGVLYSIEATSIYFGMRNYKRCFLAATFSATVFRVLQVSAGTSAVVALYQTSFPKVCFTATQLPLFALLGLICGLVGALYVKLQRQYMYFVRQNRYMKKIYVDYWFLYPILVMAAFSGLTFPGGFGQYVAGSLLFGETVRDFFGTCSWLVGSNITNVCTLSELDVWSDAGRHHPLYILGAFFVFSFFFVTVSSTLPVPLGAFVPSFVIGGIIGRFYGEGVLYLFHGSEHPIYPGIYAVVGAAAFCGAVTHAVSVAIILYEVTGQLHFTIPILIGVLVAHATIKHIISSLYMSVIQIKKLPYLPDISHISQDFIGITADQFMRKNISFISSDSTLGDIRDLLIKYPRVKTFPICDSTRNRFLIGSCMRFKLAKVVEQTIGQKAYSAELARQMSEKLVSPPPAVPAQTPGTPSTPGLTIPTLGTPQVPATPQATIAQTPDDNDKDDSSGSRHESETLLEDAENRSMSGKFLRSLTRMSSHRFRINANLPPSAGFSVEERDRWIAAKLRAKIDLSEIEFDSAPFQLVDRTPLLNVHMIFSLMGLQRAYITRGGRLEGLICMRELRAAIENVKLGTLCARSVAESAKLSQFFMEGDSRKGEVEFKSG</sequence>
<dbReference type="InterPro" id="IPR046342">
    <property type="entry name" value="CBS_dom_sf"/>
</dbReference>
<comment type="subcellular location">
    <subcellularLocation>
        <location evidence="1">Membrane</location>
        <topology evidence="1">Multi-pass membrane protein</topology>
    </subcellularLocation>
</comment>
<dbReference type="CDD" id="cd03683">
    <property type="entry name" value="ClC_1_like"/>
    <property type="match status" value="1"/>
</dbReference>
<dbReference type="FunFam" id="1.10.3080.10:FF:000022">
    <property type="entry name" value="Chloride channel protein"/>
    <property type="match status" value="1"/>
</dbReference>
<keyword evidence="2" id="KW-0813">Transport</keyword>
<accession>A0A7E4UPZ1</accession>
<organism evidence="11 12">
    <name type="scientific">Panagrellus redivivus</name>
    <name type="common">Microworm</name>
    <dbReference type="NCBI Taxonomy" id="6233"/>
    <lineage>
        <taxon>Eukaryota</taxon>
        <taxon>Metazoa</taxon>
        <taxon>Ecdysozoa</taxon>
        <taxon>Nematoda</taxon>
        <taxon>Chromadorea</taxon>
        <taxon>Rhabditida</taxon>
        <taxon>Tylenchina</taxon>
        <taxon>Panagrolaimomorpha</taxon>
        <taxon>Panagrolaimoidea</taxon>
        <taxon>Panagrolaimidae</taxon>
        <taxon>Panagrellus</taxon>
    </lineage>
</organism>
<dbReference type="Proteomes" id="UP000492821">
    <property type="component" value="Unassembled WGS sequence"/>
</dbReference>
<feature type="transmembrane region" description="Helical" evidence="10">
    <location>
        <begin position="483"/>
        <end position="506"/>
    </location>
</feature>
<proteinExistence type="predicted"/>
<evidence type="ECO:0000256" key="7">
    <source>
        <dbReference type="ARBA" id="ARBA00023136"/>
    </source>
</evidence>
<feature type="compositionally biased region" description="Basic and acidic residues" evidence="9">
    <location>
        <begin position="725"/>
        <end position="735"/>
    </location>
</feature>
<evidence type="ECO:0000313" key="12">
    <source>
        <dbReference type="WBParaSite" id="Pan_g1140.t1"/>
    </source>
</evidence>
<evidence type="ECO:0000256" key="3">
    <source>
        <dbReference type="ARBA" id="ARBA00022692"/>
    </source>
</evidence>
<feature type="transmembrane region" description="Helical" evidence="10">
    <location>
        <begin position="518"/>
        <end position="541"/>
    </location>
</feature>
<dbReference type="GO" id="GO:0005247">
    <property type="term" value="F:voltage-gated chloride channel activity"/>
    <property type="evidence" value="ECO:0007669"/>
    <property type="project" value="TreeGrafter"/>
</dbReference>
<dbReference type="AlphaFoldDB" id="A0A7E4UPZ1"/>
<feature type="transmembrane region" description="Helical" evidence="10">
    <location>
        <begin position="304"/>
        <end position="331"/>
    </location>
</feature>
<keyword evidence="3 10" id="KW-0812">Transmembrane</keyword>
<feature type="compositionally biased region" description="Low complexity" evidence="9">
    <location>
        <begin position="18"/>
        <end position="32"/>
    </location>
</feature>
<feature type="region of interest" description="Disordered" evidence="9">
    <location>
        <begin position="1"/>
        <end position="32"/>
    </location>
</feature>
<feature type="transmembrane region" description="Helical" evidence="10">
    <location>
        <begin position="343"/>
        <end position="363"/>
    </location>
</feature>
<evidence type="ECO:0000256" key="6">
    <source>
        <dbReference type="ARBA" id="ARBA00023065"/>
    </source>
</evidence>
<dbReference type="WBParaSite" id="Pan_g1140.t1">
    <property type="protein sequence ID" value="Pan_g1140.t1"/>
    <property type="gene ID" value="Pan_g1140"/>
</dbReference>
<evidence type="ECO:0000256" key="8">
    <source>
        <dbReference type="ARBA" id="ARBA00023214"/>
    </source>
</evidence>
<feature type="compositionally biased region" description="Polar residues" evidence="9">
    <location>
        <begin position="707"/>
        <end position="719"/>
    </location>
</feature>
<keyword evidence="4" id="KW-0677">Repeat</keyword>
<keyword evidence="8" id="KW-0868">Chloride</keyword>
<keyword evidence="6" id="KW-0406">Ion transport</keyword>
<feature type="transmembrane region" description="Helical" evidence="10">
    <location>
        <begin position="384"/>
        <end position="404"/>
    </location>
</feature>
<dbReference type="Gene3D" id="3.10.580.10">
    <property type="entry name" value="CBS-domain"/>
    <property type="match status" value="2"/>
</dbReference>
<dbReference type="PANTHER" id="PTHR45720:SF10">
    <property type="entry name" value="CHLORIDE CHANNEL PROTEIN 2"/>
    <property type="match status" value="1"/>
</dbReference>
<feature type="transmembrane region" description="Helical" evidence="10">
    <location>
        <begin position="457"/>
        <end position="477"/>
    </location>
</feature>
<evidence type="ECO:0000256" key="2">
    <source>
        <dbReference type="ARBA" id="ARBA00022448"/>
    </source>
</evidence>
<reference evidence="12" key="2">
    <citation type="submission" date="2020-10" db="UniProtKB">
        <authorList>
            <consortium name="WormBaseParasite"/>
        </authorList>
    </citation>
    <scope>IDENTIFICATION</scope>
</reference>
<feature type="transmembrane region" description="Helical" evidence="10">
    <location>
        <begin position="117"/>
        <end position="140"/>
    </location>
</feature>
<dbReference type="Pfam" id="PF00654">
    <property type="entry name" value="Voltage_CLC"/>
    <property type="match status" value="1"/>
</dbReference>
<feature type="transmembrane region" description="Helical" evidence="10">
    <location>
        <begin position="547"/>
        <end position="564"/>
    </location>
</feature>
<keyword evidence="5 10" id="KW-1133">Transmembrane helix</keyword>
<reference evidence="11" key="1">
    <citation type="journal article" date="2013" name="Genetics">
        <title>The draft genome and transcriptome of Panagrellus redivivus are shaped by the harsh demands of a free-living lifestyle.</title>
        <authorList>
            <person name="Srinivasan J."/>
            <person name="Dillman A.R."/>
            <person name="Macchietto M.G."/>
            <person name="Heikkinen L."/>
            <person name="Lakso M."/>
            <person name="Fracchia K.M."/>
            <person name="Antoshechkin I."/>
            <person name="Mortazavi A."/>
            <person name="Wong G."/>
            <person name="Sternberg P.W."/>
        </authorList>
    </citation>
    <scope>NUCLEOTIDE SEQUENCE [LARGE SCALE GENOMIC DNA]</scope>
    <source>
        <strain evidence="11">MT8872</strain>
    </source>
</reference>
<dbReference type="PANTHER" id="PTHR45720">
    <property type="entry name" value="CHLORIDE CHANNEL PROTEIN 2"/>
    <property type="match status" value="1"/>
</dbReference>
<evidence type="ECO:0000256" key="5">
    <source>
        <dbReference type="ARBA" id="ARBA00022989"/>
    </source>
</evidence>
<name>A0A7E4UPZ1_PANRE</name>
<evidence type="ECO:0000256" key="1">
    <source>
        <dbReference type="ARBA" id="ARBA00004141"/>
    </source>
</evidence>
<dbReference type="SUPFAM" id="SSF81340">
    <property type="entry name" value="Clc chloride channel"/>
    <property type="match status" value="1"/>
</dbReference>
<feature type="region of interest" description="Disordered" evidence="9">
    <location>
        <begin position="676"/>
        <end position="742"/>
    </location>
</feature>
<keyword evidence="11" id="KW-1185">Reference proteome</keyword>
<dbReference type="Gene3D" id="1.10.3080.10">
    <property type="entry name" value="Clc chloride channel"/>
    <property type="match status" value="1"/>
</dbReference>